<dbReference type="Gene3D" id="3.40.1280.10">
    <property type="match status" value="1"/>
</dbReference>
<dbReference type="GO" id="GO:0005737">
    <property type="term" value="C:cytoplasm"/>
    <property type="evidence" value="ECO:0007669"/>
    <property type="project" value="UniProtKB-SubCell"/>
</dbReference>
<dbReference type="HAMAP" id="MF_00658">
    <property type="entry name" value="23SrRNA_methyltr_H"/>
    <property type="match status" value="1"/>
</dbReference>
<gene>
    <name evidence="5 6" type="primary">rlmH</name>
    <name evidence="6" type="ORF">TRIP_B330106</name>
</gene>
<dbReference type="InterPro" id="IPR029028">
    <property type="entry name" value="Alpha/beta_knot_MTases"/>
</dbReference>
<reference evidence="6" key="1">
    <citation type="submission" date="2018-07" db="EMBL/GenBank/DDBJ databases">
        <authorList>
            <consortium name="Genoscope - CEA"/>
            <person name="William W."/>
        </authorList>
    </citation>
    <scope>NUCLEOTIDE SEQUENCE</scope>
    <source>
        <strain evidence="6">IK1</strain>
    </source>
</reference>
<comment type="subunit">
    <text evidence="5">Homodimer.</text>
</comment>
<dbReference type="CDD" id="cd18081">
    <property type="entry name" value="RlmH-like"/>
    <property type="match status" value="1"/>
</dbReference>
<keyword evidence="3 5" id="KW-0949">S-adenosyl-L-methionine</keyword>
<evidence type="ECO:0000256" key="1">
    <source>
        <dbReference type="ARBA" id="ARBA00022603"/>
    </source>
</evidence>
<keyword evidence="2 5" id="KW-0808">Transferase</keyword>
<dbReference type="GO" id="GO:0070038">
    <property type="term" value="F:rRNA (pseudouridine-N3-)-methyltransferase activity"/>
    <property type="evidence" value="ECO:0007669"/>
    <property type="project" value="UniProtKB-UniRule"/>
</dbReference>
<feature type="binding site" evidence="5">
    <location>
        <begin position="124"/>
        <end position="129"/>
    </location>
    <ligand>
        <name>S-adenosyl-L-methionine</name>
        <dbReference type="ChEBI" id="CHEBI:59789"/>
    </ligand>
</feature>
<dbReference type="InterPro" id="IPR003742">
    <property type="entry name" value="RlmH-like"/>
</dbReference>
<sequence>MPKMSFVVVDRTRAPFLRDAEAFYLARLKPYTQTDWIVVKPEKATKSRPDEEIIRLEGESILKRVPAQAALIALDRTGRMFSSREFASRLEALYMQHSHLAFVTGGPLGLSSAVRDAAHEILSLSKMTLTHEMARVFLLEQIYRAFTIMNGTKYHK</sequence>
<dbReference type="EMBL" id="UPXX01000027">
    <property type="protein sequence ID" value="VBB43922.1"/>
    <property type="molecule type" value="Genomic_DNA"/>
</dbReference>
<dbReference type="InterPro" id="IPR029026">
    <property type="entry name" value="tRNA_m1G_MTases_N"/>
</dbReference>
<protein>
    <recommendedName>
        <fullName evidence="5">Ribosomal RNA large subunit methyltransferase H</fullName>
        <ecNumber evidence="5">2.1.1.177</ecNumber>
    </recommendedName>
    <alternativeName>
        <fullName evidence="5">23S rRNA (pseudouridine1915-N3)-methyltransferase</fullName>
    </alternativeName>
    <alternativeName>
        <fullName evidence="5">23S rRNA m3Psi1915 methyltransferase</fullName>
    </alternativeName>
    <alternativeName>
        <fullName evidence="5">rRNA (pseudouridine-N3-)-methyltransferase RlmH</fullName>
    </alternativeName>
</protein>
<dbReference type="PANTHER" id="PTHR33603:SF1">
    <property type="entry name" value="RIBOSOMAL RNA LARGE SUBUNIT METHYLTRANSFERASE H"/>
    <property type="match status" value="1"/>
</dbReference>
<comment type="similarity">
    <text evidence="4 5">Belongs to the RNA methyltransferase RlmH family.</text>
</comment>
<dbReference type="AlphaFoldDB" id="A0A653A8F2"/>
<feature type="binding site" evidence="5">
    <location>
        <position position="74"/>
    </location>
    <ligand>
        <name>S-adenosyl-L-methionine</name>
        <dbReference type="ChEBI" id="CHEBI:59789"/>
    </ligand>
</feature>
<name>A0A653A8F2_UNCDX</name>
<dbReference type="PANTHER" id="PTHR33603">
    <property type="entry name" value="METHYLTRANSFERASE"/>
    <property type="match status" value="1"/>
</dbReference>
<comment type="function">
    <text evidence="5">Specifically methylates the pseudouridine at position 1915 (m3Psi1915) in 23S rRNA.</text>
</comment>
<dbReference type="SUPFAM" id="SSF75217">
    <property type="entry name" value="alpha/beta knot"/>
    <property type="match status" value="1"/>
</dbReference>
<evidence type="ECO:0000256" key="4">
    <source>
        <dbReference type="ARBA" id="ARBA00038303"/>
    </source>
</evidence>
<evidence type="ECO:0000313" key="6">
    <source>
        <dbReference type="EMBL" id="VBB43922.1"/>
    </source>
</evidence>
<evidence type="ECO:0000256" key="3">
    <source>
        <dbReference type="ARBA" id="ARBA00022691"/>
    </source>
</evidence>
<comment type="subcellular location">
    <subcellularLocation>
        <location evidence="5">Cytoplasm</location>
    </subcellularLocation>
</comment>
<feature type="binding site" evidence="5">
    <location>
        <position position="105"/>
    </location>
    <ligand>
        <name>S-adenosyl-L-methionine</name>
        <dbReference type="ChEBI" id="CHEBI:59789"/>
    </ligand>
</feature>
<keyword evidence="1 5" id="KW-0489">Methyltransferase</keyword>
<dbReference type="EC" id="2.1.1.177" evidence="5"/>
<accession>A0A653A8F2</accession>
<keyword evidence="5" id="KW-0698">rRNA processing</keyword>
<evidence type="ECO:0000256" key="2">
    <source>
        <dbReference type="ARBA" id="ARBA00022679"/>
    </source>
</evidence>
<comment type="catalytic activity">
    <reaction evidence="5">
        <text>pseudouridine(1915) in 23S rRNA + S-adenosyl-L-methionine = N(3)-methylpseudouridine(1915) in 23S rRNA + S-adenosyl-L-homocysteine + H(+)</text>
        <dbReference type="Rhea" id="RHEA:42752"/>
        <dbReference type="Rhea" id="RHEA-COMP:10221"/>
        <dbReference type="Rhea" id="RHEA-COMP:10222"/>
        <dbReference type="ChEBI" id="CHEBI:15378"/>
        <dbReference type="ChEBI" id="CHEBI:57856"/>
        <dbReference type="ChEBI" id="CHEBI:59789"/>
        <dbReference type="ChEBI" id="CHEBI:65314"/>
        <dbReference type="ChEBI" id="CHEBI:74486"/>
        <dbReference type="EC" id="2.1.1.177"/>
    </reaction>
</comment>
<organism evidence="6">
    <name type="scientific">Uncultured Desulfatiglans sp</name>
    <dbReference type="NCBI Taxonomy" id="1748965"/>
    <lineage>
        <taxon>Bacteria</taxon>
        <taxon>Pseudomonadati</taxon>
        <taxon>Thermodesulfobacteriota</taxon>
        <taxon>Desulfobacteria</taxon>
        <taxon>Desulfatiglandales</taxon>
        <taxon>Desulfatiglandaceae</taxon>
        <taxon>Desulfatiglans</taxon>
        <taxon>environmental samples</taxon>
    </lineage>
</organism>
<dbReference type="Pfam" id="PF02590">
    <property type="entry name" value="SPOUT_MTase"/>
    <property type="match status" value="1"/>
</dbReference>
<dbReference type="PIRSF" id="PIRSF004505">
    <property type="entry name" value="MT_bac"/>
    <property type="match status" value="1"/>
</dbReference>
<evidence type="ECO:0000256" key="5">
    <source>
        <dbReference type="HAMAP-Rule" id="MF_00658"/>
    </source>
</evidence>
<keyword evidence="5" id="KW-0963">Cytoplasm</keyword>
<proteinExistence type="inferred from homology"/>